<evidence type="ECO:0000313" key="1">
    <source>
        <dbReference type="EMBL" id="KAI3723686.1"/>
    </source>
</evidence>
<protein>
    <submittedName>
        <fullName evidence="1">Uncharacterized protein</fullName>
    </submittedName>
</protein>
<name>A0ACB9BNU5_CICIN</name>
<reference evidence="2" key="1">
    <citation type="journal article" date="2022" name="Mol. Ecol. Resour.">
        <title>The genomes of chicory, endive, great burdock and yacon provide insights into Asteraceae palaeo-polyploidization history and plant inulin production.</title>
        <authorList>
            <person name="Fan W."/>
            <person name="Wang S."/>
            <person name="Wang H."/>
            <person name="Wang A."/>
            <person name="Jiang F."/>
            <person name="Liu H."/>
            <person name="Zhao H."/>
            <person name="Xu D."/>
            <person name="Zhang Y."/>
        </authorList>
    </citation>
    <scope>NUCLEOTIDE SEQUENCE [LARGE SCALE GENOMIC DNA]</scope>
    <source>
        <strain evidence="2">cv. Punajuju</strain>
    </source>
</reference>
<gene>
    <name evidence="1" type="ORF">L2E82_35442</name>
</gene>
<sequence>MEKTLSKSTFSFILFLTFHSHLILISYSKSIIKTLPGYTGDLPFKFETGYIGVGEKEDVQLFYYFVESTRNPEEDPLIFYIPGGAGASALITFLYQFGPLNFDLNKGLDNITLILNPTAWTQIANIMFVDIPAGTGFSYAETKEGWVGSDSILANQAIEFIKKFLNDHPMFLKNPLYIAGISYIGIVVPKITLELYEGNERGDQPTLNIEGYILMSPLTDKFKDFNSRLEYAHRRSLISDDIYKSALKHCYGNYVDIDTTNSLCANSLHQYEQCTCRINMENILEPFCGENDHMLDCQDVVSKRIGAWANNEEVRQALNIRQEKVGRFELLNDTLHYHQGKNDTFSYSYDIFSSFLYHKKLSNKNCRSLIMSGDHDMTFPYVGVEQWIDSLNLGVENPWKPFYIDGQVGGYETKYIQNDYSLTYATVKGAGHVVPYYKP</sequence>
<keyword evidence="2" id="KW-1185">Reference proteome</keyword>
<accession>A0ACB9BNU5</accession>
<dbReference type="EMBL" id="CM042014">
    <property type="protein sequence ID" value="KAI3723686.1"/>
    <property type="molecule type" value="Genomic_DNA"/>
</dbReference>
<dbReference type="Proteomes" id="UP001055811">
    <property type="component" value="Linkage Group LG06"/>
</dbReference>
<reference evidence="1 2" key="2">
    <citation type="journal article" date="2022" name="Mol. Ecol. Resour.">
        <title>The genomes of chicory, endive, great burdock and yacon provide insights into Asteraceae paleo-polyploidization history and plant inulin production.</title>
        <authorList>
            <person name="Fan W."/>
            <person name="Wang S."/>
            <person name="Wang H."/>
            <person name="Wang A."/>
            <person name="Jiang F."/>
            <person name="Liu H."/>
            <person name="Zhao H."/>
            <person name="Xu D."/>
            <person name="Zhang Y."/>
        </authorList>
    </citation>
    <scope>NUCLEOTIDE SEQUENCE [LARGE SCALE GENOMIC DNA]</scope>
    <source>
        <strain evidence="2">cv. Punajuju</strain>
        <tissue evidence="1">Leaves</tissue>
    </source>
</reference>
<comment type="caution">
    <text evidence="1">The sequence shown here is derived from an EMBL/GenBank/DDBJ whole genome shotgun (WGS) entry which is preliminary data.</text>
</comment>
<organism evidence="1 2">
    <name type="scientific">Cichorium intybus</name>
    <name type="common">Chicory</name>
    <dbReference type="NCBI Taxonomy" id="13427"/>
    <lineage>
        <taxon>Eukaryota</taxon>
        <taxon>Viridiplantae</taxon>
        <taxon>Streptophyta</taxon>
        <taxon>Embryophyta</taxon>
        <taxon>Tracheophyta</taxon>
        <taxon>Spermatophyta</taxon>
        <taxon>Magnoliopsida</taxon>
        <taxon>eudicotyledons</taxon>
        <taxon>Gunneridae</taxon>
        <taxon>Pentapetalae</taxon>
        <taxon>asterids</taxon>
        <taxon>campanulids</taxon>
        <taxon>Asterales</taxon>
        <taxon>Asteraceae</taxon>
        <taxon>Cichorioideae</taxon>
        <taxon>Cichorieae</taxon>
        <taxon>Cichoriinae</taxon>
        <taxon>Cichorium</taxon>
    </lineage>
</organism>
<proteinExistence type="predicted"/>
<evidence type="ECO:0000313" key="2">
    <source>
        <dbReference type="Proteomes" id="UP001055811"/>
    </source>
</evidence>